<dbReference type="HOGENOM" id="CLU_047340_0_0_1"/>
<reference evidence="2" key="1">
    <citation type="journal article" date="2006" name="Science">
        <title>Phytophthora genome sequences uncover evolutionary origins and mechanisms of pathogenesis.</title>
        <authorList>
            <person name="Tyler B.M."/>
            <person name="Tripathy S."/>
            <person name="Zhang X."/>
            <person name="Dehal P."/>
            <person name="Jiang R.H."/>
            <person name="Aerts A."/>
            <person name="Arredondo F.D."/>
            <person name="Baxter L."/>
            <person name="Bensasson D."/>
            <person name="Beynon J.L."/>
            <person name="Chapman J."/>
            <person name="Damasceno C.M."/>
            <person name="Dorrance A.E."/>
            <person name="Dou D."/>
            <person name="Dickerman A.W."/>
            <person name="Dubchak I.L."/>
            <person name="Garbelotto M."/>
            <person name="Gijzen M."/>
            <person name="Gordon S.G."/>
            <person name="Govers F."/>
            <person name="Grunwald N.J."/>
            <person name="Huang W."/>
            <person name="Ivors K.L."/>
            <person name="Jones R.W."/>
            <person name="Kamoun S."/>
            <person name="Krampis K."/>
            <person name="Lamour K.H."/>
            <person name="Lee M.K."/>
            <person name="McDonald W.H."/>
            <person name="Medina M."/>
            <person name="Meijer H.J."/>
            <person name="Nordberg E.K."/>
            <person name="Maclean D.J."/>
            <person name="Ospina-Giraldo M.D."/>
            <person name="Morris P.F."/>
            <person name="Phuntumart V."/>
            <person name="Putnam N.H."/>
            <person name="Rash S."/>
            <person name="Rose J.K."/>
            <person name="Sakihama Y."/>
            <person name="Salamov A.A."/>
            <person name="Savidor A."/>
            <person name="Scheuring C.F."/>
            <person name="Smith B.M."/>
            <person name="Sobral B.W."/>
            <person name="Terry A."/>
            <person name="Torto-Alalibo T.A."/>
            <person name="Win J."/>
            <person name="Xu Z."/>
            <person name="Zhang H."/>
            <person name="Grigoriev I.V."/>
            <person name="Rokhsar D.S."/>
            <person name="Boore J.L."/>
        </authorList>
    </citation>
    <scope>NUCLEOTIDE SEQUENCE [LARGE SCALE GENOMIC DNA]</scope>
    <source>
        <strain evidence="2">Pr102</strain>
    </source>
</reference>
<dbReference type="VEuPathDB" id="FungiDB:KRP23_4331"/>
<accession>H3GDS8</accession>
<proteinExistence type="predicted"/>
<dbReference type="VEuPathDB" id="FungiDB:KRP22_2439"/>
<dbReference type="EMBL" id="DS566001">
    <property type="status" value="NOT_ANNOTATED_CDS"/>
    <property type="molecule type" value="Genomic_DNA"/>
</dbReference>
<reference evidence="1" key="2">
    <citation type="submission" date="2015-06" db="UniProtKB">
        <authorList>
            <consortium name="EnsemblProtists"/>
        </authorList>
    </citation>
    <scope>IDENTIFICATION</scope>
    <source>
        <strain evidence="1">Pr102</strain>
    </source>
</reference>
<dbReference type="AlphaFoldDB" id="H3GDS8"/>
<dbReference type="eggNOG" id="ENOG502RB3D">
    <property type="taxonomic scope" value="Eukaryota"/>
</dbReference>
<dbReference type="InParanoid" id="H3GDS8"/>
<name>H3GDS8_PHYRM</name>
<dbReference type="OMA" id="KWPIMPT"/>
<keyword evidence="2" id="KW-1185">Reference proteome</keyword>
<sequence length="423" mass="48155">MSTAVSVDNAPNACIGSCWSDDTVAALALNLTTPSRGAVRKWPQELKDKRKTELHVKRMSRFRDRKTNESKTMQQEHLRLEHELENRIGELRRTGVSPDHEGGPRLQRELQRLVLEREYLREESVAIRQKITQHLKFKQVIQSASNTLAVENFPSAGGQESDVTVRYVDSKWQPVQEQTGRWVHFTNGKPPFFFYPFSRHEFDAVLRVHDSNASTDSEDLVWFGKFLGWSVYHGTLRPGKSWLIGHARFSKRVERSFDTLLNGMYRDDGTCKWPIMPTARDIGVTAEIGIQTPQELDDNSSVVARSYSGGVNFRYLCLVHRSQIQLQDGGKRVLKFYYVVGDSEPNARSRAADPTSQDDVCWVTDEGGYSLTLTEVDDTFADVSFDSLACLKSEETALGHFIMFGHIATRWEQLVTSSNLLKF</sequence>
<evidence type="ECO:0000313" key="1">
    <source>
        <dbReference type="EnsemblProtists" id="Phyra73740"/>
    </source>
</evidence>
<protein>
    <submittedName>
        <fullName evidence="1">Uncharacterized protein</fullName>
    </submittedName>
</protein>
<evidence type="ECO:0000313" key="2">
    <source>
        <dbReference type="Proteomes" id="UP000005238"/>
    </source>
</evidence>
<organism evidence="1 2">
    <name type="scientific">Phytophthora ramorum</name>
    <name type="common">Sudden oak death agent</name>
    <dbReference type="NCBI Taxonomy" id="164328"/>
    <lineage>
        <taxon>Eukaryota</taxon>
        <taxon>Sar</taxon>
        <taxon>Stramenopiles</taxon>
        <taxon>Oomycota</taxon>
        <taxon>Peronosporomycetes</taxon>
        <taxon>Peronosporales</taxon>
        <taxon>Peronosporaceae</taxon>
        <taxon>Phytophthora</taxon>
    </lineage>
</organism>
<dbReference type="EnsemblProtists" id="Phyra73740">
    <property type="protein sequence ID" value="Phyra73740"/>
    <property type="gene ID" value="Phyra73740"/>
</dbReference>
<dbReference type="Proteomes" id="UP000005238">
    <property type="component" value="Unassembled WGS sequence"/>
</dbReference>